<feature type="transmembrane region" description="Helical" evidence="7">
    <location>
        <begin position="301"/>
        <end position="323"/>
    </location>
</feature>
<dbReference type="InterPro" id="IPR000515">
    <property type="entry name" value="MetI-like"/>
</dbReference>
<evidence type="ECO:0000313" key="10">
    <source>
        <dbReference type="Proteomes" id="UP000297900"/>
    </source>
</evidence>
<dbReference type="RefSeq" id="WP_135150736.1">
    <property type="nucleotide sequence ID" value="NZ_SOMN01000002.1"/>
</dbReference>
<dbReference type="Proteomes" id="UP000297900">
    <property type="component" value="Unassembled WGS sequence"/>
</dbReference>
<dbReference type="GO" id="GO:0055085">
    <property type="term" value="P:transmembrane transport"/>
    <property type="evidence" value="ECO:0007669"/>
    <property type="project" value="InterPro"/>
</dbReference>
<keyword evidence="2 7" id="KW-0813">Transport</keyword>
<proteinExistence type="inferred from homology"/>
<dbReference type="PANTHER" id="PTHR30193:SF37">
    <property type="entry name" value="INNER MEMBRANE ABC TRANSPORTER PERMEASE PROTEIN YCJO"/>
    <property type="match status" value="1"/>
</dbReference>
<dbReference type="OrthoDB" id="9783627at2"/>
<reference evidence="9 10" key="1">
    <citation type="submission" date="2019-03" db="EMBL/GenBank/DDBJ databases">
        <title>Cohnella endophytica sp. nov., a novel endophytic bacterium isolated from bark of Sonneratia apetala.</title>
        <authorList>
            <person name="Tuo L."/>
        </authorList>
    </citation>
    <scope>NUCLEOTIDE SEQUENCE [LARGE SCALE GENOMIC DNA]</scope>
    <source>
        <strain evidence="9 10">CCTCC AB 208254</strain>
    </source>
</reference>
<evidence type="ECO:0000256" key="1">
    <source>
        <dbReference type="ARBA" id="ARBA00004651"/>
    </source>
</evidence>
<evidence type="ECO:0000256" key="2">
    <source>
        <dbReference type="ARBA" id="ARBA00022448"/>
    </source>
</evidence>
<protein>
    <submittedName>
        <fullName evidence="9">Sugar ABC transporter permease</fullName>
    </submittedName>
</protein>
<keyword evidence="6 7" id="KW-0472">Membrane</keyword>
<evidence type="ECO:0000256" key="3">
    <source>
        <dbReference type="ARBA" id="ARBA00022475"/>
    </source>
</evidence>
<dbReference type="PROSITE" id="PS50928">
    <property type="entry name" value="ABC_TM1"/>
    <property type="match status" value="1"/>
</dbReference>
<evidence type="ECO:0000259" key="8">
    <source>
        <dbReference type="PROSITE" id="PS50928"/>
    </source>
</evidence>
<dbReference type="InterPro" id="IPR035906">
    <property type="entry name" value="MetI-like_sf"/>
</dbReference>
<gene>
    <name evidence="9" type="ORF">E2980_03515</name>
</gene>
<dbReference type="SUPFAM" id="SSF161098">
    <property type="entry name" value="MetI-like"/>
    <property type="match status" value="1"/>
</dbReference>
<evidence type="ECO:0000256" key="6">
    <source>
        <dbReference type="ARBA" id="ARBA00023136"/>
    </source>
</evidence>
<feature type="transmembrane region" description="Helical" evidence="7">
    <location>
        <begin position="47"/>
        <end position="79"/>
    </location>
</feature>
<name>A0A4Y8MA66_9BACL</name>
<accession>A0A4Y8MA66</accession>
<dbReference type="Gene3D" id="1.10.3720.10">
    <property type="entry name" value="MetI-like"/>
    <property type="match status" value="1"/>
</dbReference>
<keyword evidence="5 7" id="KW-1133">Transmembrane helix</keyword>
<feature type="transmembrane region" description="Helical" evidence="7">
    <location>
        <begin position="194"/>
        <end position="216"/>
    </location>
</feature>
<evidence type="ECO:0000256" key="7">
    <source>
        <dbReference type="RuleBase" id="RU363032"/>
    </source>
</evidence>
<organism evidence="9 10">
    <name type="scientific">Cohnella luojiensis</name>
    <dbReference type="NCBI Taxonomy" id="652876"/>
    <lineage>
        <taxon>Bacteria</taxon>
        <taxon>Bacillati</taxon>
        <taxon>Bacillota</taxon>
        <taxon>Bacilli</taxon>
        <taxon>Bacillales</taxon>
        <taxon>Paenibacillaceae</taxon>
        <taxon>Cohnella</taxon>
    </lineage>
</organism>
<dbReference type="CDD" id="cd06261">
    <property type="entry name" value="TM_PBP2"/>
    <property type="match status" value="1"/>
</dbReference>
<evidence type="ECO:0000313" key="9">
    <source>
        <dbReference type="EMBL" id="TFE30857.1"/>
    </source>
</evidence>
<feature type="transmembrane region" description="Helical" evidence="7">
    <location>
        <begin position="99"/>
        <end position="126"/>
    </location>
</feature>
<comment type="subcellular location">
    <subcellularLocation>
        <location evidence="1 7">Cell membrane</location>
        <topology evidence="1 7">Multi-pass membrane protein</topology>
    </subcellularLocation>
</comment>
<keyword evidence="4 7" id="KW-0812">Transmembrane</keyword>
<keyword evidence="3" id="KW-1003">Cell membrane</keyword>
<dbReference type="EMBL" id="SOMN01000002">
    <property type="protein sequence ID" value="TFE30857.1"/>
    <property type="molecule type" value="Genomic_DNA"/>
</dbReference>
<evidence type="ECO:0000256" key="5">
    <source>
        <dbReference type="ARBA" id="ARBA00022989"/>
    </source>
</evidence>
<comment type="caution">
    <text evidence="9">The sequence shown here is derived from an EMBL/GenBank/DDBJ whole genome shotgun (WGS) entry which is preliminary data.</text>
</comment>
<dbReference type="Pfam" id="PF00528">
    <property type="entry name" value="BPD_transp_1"/>
    <property type="match status" value="1"/>
</dbReference>
<keyword evidence="10" id="KW-1185">Reference proteome</keyword>
<evidence type="ECO:0000256" key="4">
    <source>
        <dbReference type="ARBA" id="ARBA00022692"/>
    </source>
</evidence>
<feature type="transmembrane region" description="Helical" evidence="7">
    <location>
        <begin position="138"/>
        <end position="164"/>
    </location>
</feature>
<dbReference type="AlphaFoldDB" id="A0A4Y8MA66"/>
<dbReference type="PANTHER" id="PTHR30193">
    <property type="entry name" value="ABC TRANSPORTER PERMEASE PROTEIN"/>
    <property type="match status" value="1"/>
</dbReference>
<feature type="domain" description="ABC transmembrane type-1" evidence="8">
    <location>
        <begin position="104"/>
        <end position="322"/>
    </location>
</feature>
<sequence length="329" mass="37182">MSSVNTDAVTSKQIVSKSIVSKSIRSPRIPSKLKLLGADIKRHKVSYLFLAPFLLLFTLFTIVPIFTSIGLSFSYYNIIESPRYIGLSNYRLLFVDDDIFLKAIGITFKFAMITGPVGYIMAFLLAWVISQIPIKYRFFYTLCFYTPSITSATAMSVVWLYLFAGDRKGLINYWALKLGINHEPYLFLQNVNSIVPVIIIVSLWMSMGIGFLAFLAGLQNVPKDLYEAGAIDGIKYRLQELWYITIPSVKPQLLFGAVLQVVFSLQVFDVSVQLVGIPSPLYAGHTILTHLFDYAFIKFEMGYASAIAVVLFLMMIGMNRLIFKWLGRD</sequence>
<dbReference type="GO" id="GO:0005886">
    <property type="term" value="C:plasma membrane"/>
    <property type="evidence" value="ECO:0007669"/>
    <property type="project" value="UniProtKB-SubCell"/>
</dbReference>
<dbReference type="InterPro" id="IPR051393">
    <property type="entry name" value="ABC_transporter_permease"/>
</dbReference>
<comment type="similarity">
    <text evidence="7">Belongs to the binding-protein-dependent transport system permease family.</text>
</comment>